<feature type="transmembrane region" description="Helical" evidence="9">
    <location>
        <begin position="92"/>
        <end position="112"/>
    </location>
</feature>
<keyword evidence="4" id="KW-0547">Nucleotide-binding</keyword>
<dbReference type="Proteomes" id="UP001596328">
    <property type="component" value="Unassembled WGS sequence"/>
</dbReference>
<evidence type="ECO:0000256" key="7">
    <source>
        <dbReference type="ARBA" id="ARBA00023136"/>
    </source>
</evidence>
<evidence type="ECO:0000256" key="8">
    <source>
        <dbReference type="SAM" id="MobiDB-lite"/>
    </source>
</evidence>
<dbReference type="InterPro" id="IPR036640">
    <property type="entry name" value="ABC1_TM_sf"/>
</dbReference>
<dbReference type="PANTHER" id="PTHR43394:SF1">
    <property type="entry name" value="ATP-BINDING CASSETTE SUB-FAMILY B MEMBER 10, MITOCHONDRIAL"/>
    <property type="match status" value="1"/>
</dbReference>
<evidence type="ECO:0000313" key="13">
    <source>
        <dbReference type="Proteomes" id="UP001596328"/>
    </source>
</evidence>
<dbReference type="GO" id="GO:0016020">
    <property type="term" value="C:membrane"/>
    <property type="evidence" value="ECO:0007669"/>
    <property type="project" value="UniProtKB-SubCell"/>
</dbReference>
<keyword evidence="5 12" id="KW-0067">ATP-binding</keyword>
<proteinExistence type="predicted"/>
<protein>
    <submittedName>
        <fullName evidence="12">ABC transporter ATP-binding protein</fullName>
    </submittedName>
</protein>
<keyword evidence="13" id="KW-1185">Reference proteome</keyword>
<dbReference type="InterPro" id="IPR039421">
    <property type="entry name" value="Type_1_exporter"/>
</dbReference>
<dbReference type="Gene3D" id="1.20.1560.10">
    <property type="entry name" value="ABC transporter type 1, transmembrane domain"/>
    <property type="match status" value="1"/>
</dbReference>
<dbReference type="InterPro" id="IPR003593">
    <property type="entry name" value="AAA+_ATPase"/>
</dbReference>
<evidence type="ECO:0000256" key="4">
    <source>
        <dbReference type="ARBA" id="ARBA00022741"/>
    </source>
</evidence>
<dbReference type="PROSITE" id="PS00211">
    <property type="entry name" value="ABC_TRANSPORTER_1"/>
    <property type="match status" value="1"/>
</dbReference>
<feature type="transmembrane region" description="Helical" evidence="9">
    <location>
        <begin position="38"/>
        <end position="60"/>
    </location>
</feature>
<feature type="transmembrane region" description="Helical" evidence="9">
    <location>
        <begin position="283"/>
        <end position="302"/>
    </location>
</feature>
<keyword evidence="6 9" id="KW-1133">Transmembrane helix</keyword>
<accession>A0ABD5RVW3</accession>
<dbReference type="PROSITE" id="PS50929">
    <property type="entry name" value="ABC_TM1F"/>
    <property type="match status" value="1"/>
</dbReference>
<dbReference type="Gene3D" id="3.40.50.300">
    <property type="entry name" value="P-loop containing nucleotide triphosphate hydrolases"/>
    <property type="match status" value="1"/>
</dbReference>
<feature type="transmembrane region" description="Helical" evidence="9">
    <location>
        <begin position="196"/>
        <end position="214"/>
    </location>
</feature>
<keyword evidence="7 9" id="KW-0472">Membrane</keyword>
<dbReference type="Pfam" id="PF00005">
    <property type="entry name" value="ABC_tran"/>
    <property type="match status" value="1"/>
</dbReference>
<comment type="caution">
    <text evidence="12">The sequence shown here is derived from an EMBL/GenBank/DDBJ whole genome shotgun (WGS) entry which is preliminary data.</text>
</comment>
<feature type="region of interest" description="Disordered" evidence="8">
    <location>
        <begin position="391"/>
        <end position="410"/>
    </location>
</feature>
<dbReference type="SUPFAM" id="SSF90123">
    <property type="entry name" value="ABC transporter transmembrane region"/>
    <property type="match status" value="1"/>
</dbReference>
<dbReference type="PANTHER" id="PTHR43394">
    <property type="entry name" value="ATP-DEPENDENT PERMEASE MDL1, MITOCHONDRIAL"/>
    <property type="match status" value="1"/>
</dbReference>
<dbReference type="SUPFAM" id="SSF52540">
    <property type="entry name" value="P-loop containing nucleoside triphosphate hydrolases"/>
    <property type="match status" value="1"/>
</dbReference>
<evidence type="ECO:0000259" key="11">
    <source>
        <dbReference type="PROSITE" id="PS50929"/>
    </source>
</evidence>
<feature type="transmembrane region" description="Helical" evidence="9">
    <location>
        <begin position="174"/>
        <end position="190"/>
    </location>
</feature>
<name>A0ABD5RVW3_9EURY</name>
<evidence type="ECO:0000256" key="1">
    <source>
        <dbReference type="ARBA" id="ARBA00004141"/>
    </source>
</evidence>
<sequence>MSWAGTDQSDLGLGPYRDRVTRPLTRLFDEYGRPESRWLTIGLVASLVGHAVTLVTPLVLGTTIDAVFNETSEYALPLVPSTWLPTEATTQFWLSVALIGGALAASALLAWVRGVAMNFFAHEVMFTIRTDAYAKMQRLDMTFFDNKETGEIMSILNNDTQNLEIFLDNAVSDSVRIVVIVGGVTAALVYTNWQLALVTLVAVPLLVAFTRWFMRVIEPKYTAVRSEVGNLNTRIENGLSGIELVKTTNTEDYENTRVRRVSRDLFDAEMDAMKLSYFYRPGMELVTGAVLLTTFVVGGLWVFSGPPLFFSGELTVGDFVVFVLLTQQLTPPLAQMATVVDRYQNAKASGKRVCGLLDVPVRITDAENPVSLDEPDGKVEYDGVSFAYDDGEVRSAPESPTGEHRDPEDGETVLDSIDVTAESGETIAVVGPTGAGKSTVAKLLLRLYDASDGTVRIDGHDVRDISLADLRTSVGYVSQDTFLFDGTIEENIRYGQFDADEADVVAAAEAAEAHAFVEALPDGYDTRVGERGVKLSGGQRQRIAIARTVLQDPEILLLDEATSAVDTETEYLIQRSLDRLAADRTTLVIAHRLSTVKDADTIVVLDEGRIVERGTHEELLALDGLYANLWGVQAGEIESLPEEFIRRASQRSTERGG</sequence>
<dbReference type="SMART" id="SM00382">
    <property type="entry name" value="AAA"/>
    <property type="match status" value="1"/>
</dbReference>
<dbReference type="Pfam" id="PF00664">
    <property type="entry name" value="ABC_membrane"/>
    <property type="match status" value="1"/>
</dbReference>
<feature type="compositionally biased region" description="Basic and acidic residues" evidence="8">
    <location>
        <begin position="391"/>
        <end position="407"/>
    </location>
</feature>
<comment type="subcellular location">
    <subcellularLocation>
        <location evidence="1">Membrane</location>
        <topology evidence="1">Multi-pass membrane protein</topology>
    </subcellularLocation>
</comment>
<keyword evidence="2" id="KW-0813">Transport</keyword>
<evidence type="ECO:0000256" key="9">
    <source>
        <dbReference type="SAM" id="Phobius"/>
    </source>
</evidence>
<dbReference type="CDD" id="cd18565">
    <property type="entry name" value="ABC_6TM_exporter_like"/>
    <property type="match status" value="1"/>
</dbReference>
<evidence type="ECO:0000256" key="5">
    <source>
        <dbReference type="ARBA" id="ARBA00022840"/>
    </source>
</evidence>
<dbReference type="PROSITE" id="PS50893">
    <property type="entry name" value="ABC_TRANSPORTER_2"/>
    <property type="match status" value="1"/>
</dbReference>
<evidence type="ECO:0000256" key="2">
    <source>
        <dbReference type="ARBA" id="ARBA00022448"/>
    </source>
</evidence>
<dbReference type="FunFam" id="3.40.50.300:FF:000287">
    <property type="entry name" value="Multidrug ABC transporter ATP-binding protein"/>
    <property type="match status" value="1"/>
</dbReference>
<evidence type="ECO:0000256" key="3">
    <source>
        <dbReference type="ARBA" id="ARBA00022692"/>
    </source>
</evidence>
<feature type="domain" description="ABC transporter" evidence="10">
    <location>
        <begin position="379"/>
        <end position="632"/>
    </location>
</feature>
<dbReference type="GO" id="GO:0005524">
    <property type="term" value="F:ATP binding"/>
    <property type="evidence" value="ECO:0007669"/>
    <property type="project" value="UniProtKB-KW"/>
</dbReference>
<dbReference type="EMBL" id="JBHSWU010000013">
    <property type="protein sequence ID" value="MFC6723364.1"/>
    <property type="molecule type" value="Genomic_DNA"/>
</dbReference>
<reference evidence="12 13" key="1">
    <citation type="journal article" date="2019" name="Int. J. Syst. Evol. Microbiol.">
        <title>The Global Catalogue of Microorganisms (GCM) 10K type strain sequencing project: providing services to taxonomists for standard genome sequencing and annotation.</title>
        <authorList>
            <consortium name="The Broad Institute Genomics Platform"/>
            <consortium name="The Broad Institute Genome Sequencing Center for Infectious Disease"/>
            <person name="Wu L."/>
            <person name="Ma J."/>
        </authorList>
    </citation>
    <scope>NUCLEOTIDE SEQUENCE [LARGE SCALE GENOMIC DNA]</scope>
    <source>
        <strain evidence="12 13">NBRC 111368</strain>
    </source>
</reference>
<dbReference type="InterPro" id="IPR011527">
    <property type="entry name" value="ABC1_TM_dom"/>
</dbReference>
<dbReference type="AlphaFoldDB" id="A0ABD5RVW3"/>
<dbReference type="InterPro" id="IPR017871">
    <property type="entry name" value="ABC_transporter-like_CS"/>
</dbReference>
<organism evidence="12 13">
    <name type="scientific">Halobium palmae</name>
    <dbReference type="NCBI Taxonomy" id="1776492"/>
    <lineage>
        <taxon>Archaea</taxon>
        <taxon>Methanobacteriati</taxon>
        <taxon>Methanobacteriota</taxon>
        <taxon>Stenosarchaea group</taxon>
        <taxon>Halobacteria</taxon>
        <taxon>Halobacteriales</taxon>
        <taxon>Haloferacaceae</taxon>
        <taxon>Halobium</taxon>
    </lineage>
</organism>
<gene>
    <name evidence="12" type="ORF">ACFQE1_02920</name>
</gene>
<keyword evidence="3 9" id="KW-0812">Transmembrane</keyword>
<evidence type="ECO:0000313" key="12">
    <source>
        <dbReference type="EMBL" id="MFC6723364.1"/>
    </source>
</evidence>
<dbReference type="InterPro" id="IPR003439">
    <property type="entry name" value="ABC_transporter-like_ATP-bd"/>
</dbReference>
<evidence type="ECO:0000256" key="6">
    <source>
        <dbReference type="ARBA" id="ARBA00022989"/>
    </source>
</evidence>
<dbReference type="InterPro" id="IPR027417">
    <property type="entry name" value="P-loop_NTPase"/>
</dbReference>
<feature type="domain" description="ABC transmembrane type-1" evidence="11">
    <location>
        <begin position="41"/>
        <end position="345"/>
    </location>
</feature>
<evidence type="ECO:0000259" key="10">
    <source>
        <dbReference type="PROSITE" id="PS50893"/>
    </source>
</evidence>